<keyword evidence="2" id="KW-1185">Reference proteome</keyword>
<evidence type="ECO:0000313" key="2">
    <source>
        <dbReference type="Proteomes" id="UP000293162"/>
    </source>
</evidence>
<dbReference type="RefSeq" id="WP_130019178.1">
    <property type="nucleotide sequence ID" value="NZ_SEWF01000002.1"/>
</dbReference>
<proteinExistence type="predicted"/>
<organism evidence="1 2">
    <name type="scientific">Emticicia agri</name>
    <dbReference type="NCBI Taxonomy" id="2492393"/>
    <lineage>
        <taxon>Bacteria</taxon>
        <taxon>Pseudomonadati</taxon>
        <taxon>Bacteroidota</taxon>
        <taxon>Cytophagia</taxon>
        <taxon>Cytophagales</taxon>
        <taxon>Leadbetterellaceae</taxon>
        <taxon>Emticicia</taxon>
    </lineage>
</organism>
<dbReference type="SUPFAM" id="SSF69635">
    <property type="entry name" value="Type III secretory system chaperone-like"/>
    <property type="match status" value="1"/>
</dbReference>
<evidence type="ECO:0008006" key="3">
    <source>
        <dbReference type="Google" id="ProtNLM"/>
    </source>
</evidence>
<reference evidence="1 2" key="1">
    <citation type="submission" date="2019-02" db="EMBL/GenBank/DDBJ databases">
        <title>Bacterial novel species Emticicia sp. 17J42-9 isolated from soil.</title>
        <authorList>
            <person name="Jung H.-Y."/>
        </authorList>
    </citation>
    <scope>NUCLEOTIDE SEQUENCE [LARGE SCALE GENOMIC DNA]</scope>
    <source>
        <strain evidence="1 2">17J42-9</strain>
    </source>
</reference>
<name>A0A4Q5M4K3_9BACT</name>
<accession>A0A4Q5M4K3</accession>
<dbReference type="CDD" id="cd17036">
    <property type="entry name" value="T3SC_YbjN-like_1"/>
    <property type="match status" value="1"/>
</dbReference>
<dbReference type="Proteomes" id="UP000293162">
    <property type="component" value="Unassembled WGS sequence"/>
</dbReference>
<dbReference type="AlphaFoldDB" id="A0A4Q5M4K3"/>
<comment type="caution">
    <text evidence="1">The sequence shown here is derived from an EMBL/GenBank/DDBJ whole genome shotgun (WGS) entry which is preliminary data.</text>
</comment>
<dbReference type="Gene3D" id="3.30.1460.10">
    <property type="match status" value="1"/>
</dbReference>
<gene>
    <name evidence="1" type="ORF">EWM59_01515</name>
</gene>
<dbReference type="OrthoDB" id="949269at2"/>
<dbReference type="EMBL" id="SEWF01000002">
    <property type="protein sequence ID" value="RYU97396.1"/>
    <property type="molecule type" value="Genomic_DNA"/>
</dbReference>
<protein>
    <recommendedName>
        <fullName evidence="3">YbjN domain-containing protein</fullName>
    </recommendedName>
</protein>
<evidence type="ECO:0000313" key="1">
    <source>
        <dbReference type="EMBL" id="RYU97396.1"/>
    </source>
</evidence>
<sequence length="156" mass="18279">MENSQNISANAHDVHFNRVTEMVHCYAESVGLTREQVYNPEKNNWQWKNGSANIEVWIQKLNFANGSRRDFLRVFCPIMDIPLANPMAFYRRLLELNDIKLGIKFTLVPNSPKVWASFERDIKGIDYNELSTFISDFEYWADKLDDELKAEFPVLN</sequence>